<name>A0ABQ5XX53_9GAMM</name>
<dbReference type="InterPro" id="IPR002641">
    <property type="entry name" value="PNPLA_dom"/>
</dbReference>
<feature type="short sequence motif" description="DGA/G" evidence="2">
    <location>
        <begin position="212"/>
        <end position="214"/>
    </location>
</feature>
<comment type="caution">
    <text evidence="2">Lacks conserved residue(s) required for the propagation of feature annotation.</text>
</comment>
<dbReference type="Gene3D" id="3.40.1090.10">
    <property type="entry name" value="Cytosolic phospholipase A2 catalytic domain"/>
    <property type="match status" value="1"/>
</dbReference>
<evidence type="ECO:0000256" key="2">
    <source>
        <dbReference type="PROSITE-ProRule" id="PRU01161"/>
    </source>
</evidence>
<dbReference type="PROSITE" id="PS51635">
    <property type="entry name" value="PNPLA"/>
    <property type="match status" value="1"/>
</dbReference>
<evidence type="ECO:0000313" key="4">
    <source>
        <dbReference type="EMBL" id="GLQ95483.1"/>
    </source>
</evidence>
<accession>A0ABQ5XX53</accession>
<feature type="active site" description="Nucleophile" evidence="2">
    <location>
        <position position="53"/>
    </location>
</feature>
<feature type="short sequence motif" description="GXSXG" evidence="2">
    <location>
        <begin position="51"/>
        <end position="55"/>
    </location>
</feature>
<evidence type="ECO:0000256" key="1">
    <source>
        <dbReference type="ARBA" id="ARBA00023098"/>
    </source>
</evidence>
<organism evidence="4 5">
    <name type="scientific">Dyella acidisoli</name>
    <dbReference type="NCBI Taxonomy" id="1867834"/>
    <lineage>
        <taxon>Bacteria</taxon>
        <taxon>Pseudomonadati</taxon>
        <taxon>Pseudomonadota</taxon>
        <taxon>Gammaproteobacteria</taxon>
        <taxon>Lysobacterales</taxon>
        <taxon>Rhodanobacteraceae</taxon>
        <taxon>Dyella</taxon>
    </lineage>
</organism>
<evidence type="ECO:0000313" key="5">
    <source>
        <dbReference type="Proteomes" id="UP001156670"/>
    </source>
</evidence>
<feature type="domain" description="PNPLA" evidence="3">
    <location>
        <begin position="19"/>
        <end position="225"/>
    </location>
</feature>
<dbReference type="EMBL" id="BSOB01000062">
    <property type="protein sequence ID" value="GLQ95483.1"/>
    <property type="molecule type" value="Genomic_DNA"/>
</dbReference>
<dbReference type="SUPFAM" id="SSF52151">
    <property type="entry name" value="FabD/lysophospholipase-like"/>
    <property type="match status" value="1"/>
</dbReference>
<evidence type="ECO:0000259" key="3">
    <source>
        <dbReference type="PROSITE" id="PS51635"/>
    </source>
</evidence>
<dbReference type="Proteomes" id="UP001156670">
    <property type="component" value="Unassembled WGS sequence"/>
</dbReference>
<keyword evidence="5" id="KW-1185">Reference proteome</keyword>
<proteinExistence type="predicted"/>
<comment type="caution">
    <text evidence="4">The sequence shown here is derived from an EMBL/GenBank/DDBJ whole genome shotgun (WGS) entry which is preliminary data.</text>
</comment>
<dbReference type="InterPro" id="IPR016035">
    <property type="entry name" value="Acyl_Trfase/lysoPLipase"/>
</dbReference>
<feature type="active site" description="Proton acceptor" evidence="2">
    <location>
        <position position="212"/>
    </location>
</feature>
<keyword evidence="1 2" id="KW-0443">Lipid metabolism</keyword>
<sequence length="295" mass="32137">MLGKIADIHSLDLNTIDTLVFAGGGNRCWWQMGALSFLTERGMRLPAQLVGTSAGAAVATSFLVQGTEKARQACLKLYAGNPRIFDWSALTAFKLKFAHQHIYPAWVDAFLNAATFTTLRDASSRLTVGLTRPARWLGMGGSVAAGTLAYLVDKYLWNSIHPRLPAWLGLRQDFMVLNDCPDIDTAQSLLIAAASAPPIMSARPAGGAHAIDGGYTDNAPIPAQSDAERSKTLVMLTRHYPKLPPLFTWQGRAYWQPSQRIPVSTWDCTPKTTVDQAYDLGTQDGAYALRSGLLR</sequence>
<keyword evidence="2" id="KW-0378">Hydrolase</keyword>
<dbReference type="Pfam" id="PF01734">
    <property type="entry name" value="Patatin"/>
    <property type="match status" value="1"/>
</dbReference>
<protein>
    <submittedName>
        <fullName evidence="4">Patatin</fullName>
    </submittedName>
</protein>
<dbReference type="RefSeq" id="WP_284323173.1">
    <property type="nucleotide sequence ID" value="NZ_BSOB01000062.1"/>
</dbReference>
<reference evidence="5" key="1">
    <citation type="journal article" date="2019" name="Int. J. Syst. Evol. Microbiol.">
        <title>The Global Catalogue of Microorganisms (GCM) 10K type strain sequencing project: providing services to taxonomists for standard genome sequencing and annotation.</title>
        <authorList>
            <consortium name="The Broad Institute Genomics Platform"/>
            <consortium name="The Broad Institute Genome Sequencing Center for Infectious Disease"/>
            <person name="Wu L."/>
            <person name="Ma J."/>
        </authorList>
    </citation>
    <scope>NUCLEOTIDE SEQUENCE [LARGE SCALE GENOMIC DNA]</scope>
    <source>
        <strain evidence="5">NBRC 111980</strain>
    </source>
</reference>
<keyword evidence="2" id="KW-0442">Lipid degradation</keyword>
<gene>
    <name evidence="4" type="ORF">GCM10007901_44380</name>
</gene>